<accession>A0ACB6ZWV7</accession>
<evidence type="ECO:0000313" key="1">
    <source>
        <dbReference type="EMBL" id="KAF9654310.1"/>
    </source>
</evidence>
<comment type="caution">
    <text evidence="1">The sequence shown here is derived from an EMBL/GenBank/DDBJ whole genome shotgun (WGS) entry which is preliminary data.</text>
</comment>
<keyword evidence="2" id="KW-1185">Reference proteome</keyword>
<organism evidence="1 2">
    <name type="scientific">Thelephora ganbajun</name>
    <name type="common">Ganba fungus</name>
    <dbReference type="NCBI Taxonomy" id="370292"/>
    <lineage>
        <taxon>Eukaryota</taxon>
        <taxon>Fungi</taxon>
        <taxon>Dikarya</taxon>
        <taxon>Basidiomycota</taxon>
        <taxon>Agaricomycotina</taxon>
        <taxon>Agaricomycetes</taxon>
        <taxon>Thelephorales</taxon>
        <taxon>Thelephoraceae</taxon>
        <taxon>Thelephora</taxon>
    </lineage>
</organism>
<evidence type="ECO:0000313" key="2">
    <source>
        <dbReference type="Proteomes" id="UP000886501"/>
    </source>
</evidence>
<reference evidence="1" key="1">
    <citation type="submission" date="2019-10" db="EMBL/GenBank/DDBJ databases">
        <authorList>
            <consortium name="DOE Joint Genome Institute"/>
            <person name="Kuo A."/>
            <person name="Miyauchi S."/>
            <person name="Kiss E."/>
            <person name="Drula E."/>
            <person name="Kohler A."/>
            <person name="Sanchez-Garcia M."/>
            <person name="Andreopoulos B."/>
            <person name="Barry K.W."/>
            <person name="Bonito G."/>
            <person name="Buee M."/>
            <person name="Carver A."/>
            <person name="Chen C."/>
            <person name="Cichocki N."/>
            <person name="Clum A."/>
            <person name="Culley D."/>
            <person name="Crous P.W."/>
            <person name="Fauchery L."/>
            <person name="Girlanda M."/>
            <person name="Hayes R."/>
            <person name="Keri Z."/>
            <person name="Labutti K."/>
            <person name="Lipzen A."/>
            <person name="Lombard V."/>
            <person name="Magnuson J."/>
            <person name="Maillard F."/>
            <person name="Morin E."/>
            <person name="Murat C."/>
            <person name="Nolan M."/>
            <person name="Ohm R."/>
            <person name="Pangilinan J."/>
            <person name="Pereira M."/>
            <person name="Perotto S."/>
            <person name="Peter M."/>
            <person name="Riley R."/>
            <person name="Sitrit Y."/>
            <person name="Stielow B."/>
            <person name="Szollosi G."/>
            <person name="Zifcakova L."/>
            <person name="Stursova M."/>
            <person name="Spatafora J.W."/>
            <person name="Tedersoo L."/>
            <person name="Vaario L.-M."/>
            <person name="Yamada A."/>
            <person name="Yan M."/>
            <person name="Wang P."/>
            <person name="Xu J."/>
            <person name="Bruns T."/>
            <person name="Baldrian P."/>
            <person name="Vilgalys R."/>
            <person name="Henrissat B."/>
            <person name="Grigoriev I.V."/>
            <person name="Hibbett D."/>
            <person name="Nagy L.G."/>
            <person name="Martin F.M."/>
        </authorList>
    </citation>
    <scope>NUCLEOTIDE SEQUENCE</scope>
    <source>
        <strain evidence="1">P2</strain>
    </source>
</reference>
<gene>
    <name evidence="1" type="ORF">BDM02DRAFT_3085579</name>
</gene>
<dbReference type="Proteomes" id="UP000886501">
    <property type="component" value="Unassembled WGS sequence"/>
</dbReference>
<dbReference type="EMBL" id="MU117961">
    <property type="protein sequence ID" value="KAF9654310.1"/>
    <property type="molecule type" value="Genomic_DNA"/>
</dbReference>
<name>A0ACB6ZWV7_THEGA</name>
<reference evidence="1" key="2">
    <citation type="journal article" date="2020" name="Nat. Commun.">
        <title>Large-scale genome sequencing of mycorrhizal fungi provides insights into the early evolution of symbiotic traits.</title>
        <authorList>
            <person name="Miyauchi S."/>
            <person name="Kiss E."/>
            <person name="Kuo A."/>
            <person name="Drula E."/>
            <person name="Kohler A."/>
            <person name="Sanchez-Garcia M."/>
            <person name="Morin E."/>
            <person name="Andreopoulos B."/>
            <person name="Barry K.W."/>
            <person name="Bonito G."/>
            <person name="Buee M."/>
            <person name="Carver A."/>
            <person name="Chen C."/>
            <person name="Cichocki N."/>
            <person name="Clum A."/>
            <person name="Culley D."/>
            <person name="Crous P.W."/>
            <person name="Fauchery L."/>
            <person name="Girlanda M."/>
            <person name="Hayes R.D."/>
            <person name="Keri Z."/>
            <person name="LaButti K."/>
            <person name="Lipzen A."/>
            <person name="Lombard V."/>
            <person name="Magnuson J."/>
            <person name="Maillard F."/>
            <person name="Murat C."/>
            <person name="Nolan M."/>
            <person name="Ohm R.A."/>
            <person name="Pangilinan J."/>
            <person name="Pereira M.F."/>
            <person name="Perotto S."/>
            <person name="Peter M."/>
            <person name="Pfister S."/>
            <person name="Riley R."/>
            <person name="Sitrit Y."/>
            <person name="Stielow J.B."/>
            <person name="Szollosi G."/>
            <person name="Zifcakova L."/>
            <person name="Stursova M."/>
            <person name="Spatafora J.W."/>
            <person name="Tedersoo L."/>
            <person name="Vaario L.M."/>
            <person name="Yamada A."/>
            <person name="Yan M."/>
            <person name="Wang P."/>
            <person name="Xu J."/>
            <person name="Bruns T."/>
            <person name="Baldrian P."/>
            <person name="Vilgalys R."/>
            <person name="Dunand C."/>
            <person name="Henrissat B."/>
            <person name="Grigoriev I.V."/>
            <person name="Hibbett D."/>
            <person name="Nagy L.G."/>
            <person name="Martin F.M."/>
        </authorList>
    </citation>
    <scope>NUCLEOTIDE SEQUENCE</scope>
    <source>
        <strain evidence="1">P2</strain>
    </source>
</reference>
<protein>
    <submittedName>
        <fullName evidence="1">Delta 8-sphingoloid desaturase protein</fullName>
    </submittedName>
</protein>
<proteinExistence type="predicted"/>
<sequence>MGKPDKPLWSRQQIADHILKGENLVIYRNQLIRISPNWLEEHPGGSIAILHFVGRDASDEIEAFHSDAALQRLLKHSIGDIQVGEEGWDPLLPPIAAGWIRKVTPVGSKWHREAERMHSDHESHFTSTSQVLLVKRGDLCNSADPSIADITPPPTTLSLKAQTAHSKAYKALHQRITDAGLYRTRYIAGYGPEIARYTSLFIIAVIAYHFRWYKTAALFHGFLWHQLVFTAHDLGHVGVTHNWAIDRILGITIANFMGGLSISWWTKNHNTHHLVTNHPTHDPDIEHLPFFANTPEFLKSIYSSYYGRTLPLDFLARAVIPFQHYLFYVILSLARFNLYRLSYAHLMSTIASPKKRNPFPWHWWLEVVGLCVFYYWYTAVLRGIPDWSTRIAYVLITNIVPSPLHVQLVLSHYSRSTADLGPTESFTARQLRTTIDVVCPPSLAFLHGGLHLQVTHHLFPRLPRHNLMEASLMVKEFAKEWDLEYAEFGFVRGNQDVRNVLRQVADQAKIVGIVAEHHVQEAMKKST</sequence>